<dbReference type="PROSITE" id="PS51318">
    <property type="entry name" value="TAT"/>
    <property type="match status" value="1"/>
</dbReference>
<evidence type="ECO:0000313" key="2">
    <source>
        <dbReference type="EMBL" id="VAX12165.1"/>
    </source>
</evidence>
<dbReference type="PROSITE" id="PS51379">
    <property type="entry name" value="4FE4S_FER_2"/>
    <property type="match status" value="1"/>
</dbReference>
<name>A0A3B1C0E8_9ZZZZ</name>
<dbReference type="SUPFAM" id="SSF54862">
    <property type="entry name" value="4Fe-4S ferredoxins"/>
    <property type="match status" value="1"/>
</dbReference>
<gene>
    <name evidence="2" type="ORF">MNBD_GAMMA24-521</name>
</gene>
<accession>A0A3B1C0E8</accession>
<feature type="domain" description="4Fe-4S ferredoxin-type" evidence="1">
    <location>
        <begin position="93"/>
        <end position="112"/>
    </location>
</feature>
<dbReference type="InterPro" id="IPR017896">
    <property type="entry name" value="4Fe4S_Fe-S-bd"/>
</dbReference>
<organism evidence="2">
    <name type="scientific">hydrothermal vent metagenome</name>
    <dbReference type="NCBI Taxonomy" id="652676"/>
    <lineage>
        <taxon>unclassified sequences</taxon>
        <taxon>metagenomes</taxon>
        <taxon>ecological metagenomes</taxon>
    </lineage>
</organism>
<evidence type="ECO:0000259" key="1">
    <source>
        <dbReference type="PROSITE" id="PS51379"/>
    </source>
</evidence>
<dbReference type="Gene3D" id="3.30.70.20">
    <property type="match status" value="1"/>
</dbReference>
<dbReference type="EMBL" id="UOFZ01000019">
    <property type="protein sequence ID" value="VAX12165.1"/>
    <property type="molecule type" value="Genomic_DNA"/>
</dbReference>
<dbReference type="AlphaFoldDB" id="A0A3B1C0E8"/>
<sequence>MKQTQEAGATTGSSLPDGLEDRRQFLTKFASTTFAGLVAPAVAASPAQAQTSAPAGQAQAVALYFELDEADVLGRMTRDLMRALDKPLEQRHWSMVIDLRRCTGCQGCTIACIQENKLPPGVV</sequence>
<protein>
    <recommendedName>
        <fullName evidence="1">4Fe-4S ferredoxin-type domain-containing protein</fullName>
    </recommendedName>
</protein>
<reference evidence="2" key="1">
    <citation type="submission" date="2018-06" db="EMBL/GenBank/DDBJ databases">
        <authorList>
            <person name="Zhirakovskaya E."/>
        </authorList>
    </citation>
    <scope>NUCLEOTIDE SEQUENCE</scope>
</reference>
<dbReference type="InterPro" id="IPR006311">
    <property type="entry name" value="TAT_signal"/>
</dbReference>
<proteinExistence type="predicted"/>
<feature type="non-terminal residue" evidence="2">
    <location>
        <position position="123"/>
    </location>
</feature>